<dbReference type="Pfam" id="PF13181">
    <property type="entry name" value="TPR_8"/>
    <property type="match status" value="1"/>
</dbReference>
<dbReference type="SUPFAM" id="SSF54534">
    <property type="entry name" value="FKBP-like"/>
    <property type="match status" value="1"/>
</dbReference>
<reference evidence="7 8" key="1">
    <citation type="submission" date="2019-08" db="EMBL/GenBank/DDBJ databases">
        <authorList>
            <person name="Alioto T."/>
            <person name="Alioto T."/>
            <person name="Gomez Garrido J."/>
        </authorList>
    </citation>
    <scope>NUCLEOTIDE SEQUENCE [LARGE SCALE GENOMIC DNA]</scope>
</reference>
<dbReference type="SMART" id="SM00028">
    <property type="entry name" value="TPR"/>
    <property type="match status" value="3"/>
</dbReference>
<evidence type="ECO:0000256" key="1">
    <source>
        <dbReference type="ARBA" id="ARBA00022737"/>
    </source>
</evidence>
<sequence length="409" mass="45369">MEISSKLKMTIPEKETTDISDFINGEQGNFSEPPATALNIDLVDSEQNSNNEISQFVHEDDPPQFIKEDQHSLPVIEDKPEQSYQDILGSGDLMKKIIKPGTLDERPTKGEQIVINLVGRLQENNDIIEEEENLEITLGDCEVIQGVHLALSLMNEGEIAELQIASRFGYGEKGLIPKVPSGAKLVYTVELVAIKPEIVPDELTSTERLKIGQKKKDKGNWWYARNEYSMALHLYRKALQYFGGPGEKIVSDTDESNILRERIKTLNNMAAVHISMNNLGLALETLENVLNVEPNNEKGIMRKGKVLALKGQNAAAARELQKALKINPNDKTVQNLLSSVEAALVKERAQERELYKKMLGQNDASGKPAKDTNKLNSLIIISGLVAGLAVVGGYCYLNNNFPFNKFSAL</sequence>
<organism evidence="7 8">
    <name type="scientific">Cinara cedri</name>
    <dbReference type="NCBI Taxonomy" id="506608"/>
    <lineage>
        <taxon>Eukaryota</taxon>
        <taxon>Metazoa</taxon>
        <taxon>Ecdysozoa</taxon>
        <taxon>Arthropoda</taxon>
        <taxon>Hexapoda</taxon>
        <taxon>Insecta</taxon>
        <taxon>Pterygota</taxon>
        <taxon>Neoptera</taxon>
        <taxon>Paraneoptera</taxon>
        <taxon>Hemiptera</taxon>
        <taxon>Sternorrhyncha</taxon>
        <taxon>Aphidomorpha</taxon>
        <taxon>Aphidoidea</taxon>
        <taxon>Aphididae</taxon>
        <taxon>Lachninae</taxon>
        <taxon>Cinara</taxon>
    </lineage>
</organism>
<dbReference type="PROSITE" id="PS50005">
    <property type="entry name" value="TPR"/>
    <property type="match status" value="2"/>
</dbReference>
<dbReference type="PANTHER" id="PTHR46512">
    <property type="entry name" value="PEPTIDYLPROLYL ISOMERASE"/>
    <property type="match status" value="1"/>
</dbReference>
<feature type="domain" description="PPIase FKBP-type" evidence="6">
    <location>
        <begin position="110"/>
        <end position="195"/>
    </location>
</feature>
<keyword evidence="3 7" id="KW-0413">Isomerase</keyword>
<dbReference type="InterPro" id="IPR019734">
    <property type="entry name" value="TPR_rpt"/>
</dbReference>
<dbReference type="Pfam" id="PF00254">
    <property type="entry name" value="FKBP_C"/>
    <property type="match status" value="1"/>
</dbReference>
<keyword evidence="5" id="KW-1133">Transmembrane helix</keyword>
<evidence type="ECO:0000256" key="3">
    <source>
        <dbReference type="PROSITE-ProRule" id="PRU00277"/>
    </source>
</evidence>
<dbReference type="Proteomes" id="UP000325440">
    <property type="component" value="Unassembled WGS sequence"/>
</dbReference>
<dbReference type="GO" id="GO:0044183">
    <property type="term" value="F:protein folding chaperone"/>
    <property type="evidence" value="ECO:0007669"/>
    <property type="project" value="TreeGrafter"/>
</dbReference>
<dbReference type="EMBL" id="CABPRJ010001903">
    <property type="protein sequence ID" value="VVC40359.1"/>
    <property type="molecule type" value="Genomic_DNA"/>
</dbReference>
<dbReference type="GO" id="GO:0043066">
    <property type="term" value="P:negative regulation of apoptotic process"/>
    <property type="evidence" value="ECO:0007669"/>
    <property type="project" value="TreeGrafter"/>
</dbReference>
<keyword evidence="5" id="KW-0812">Transmembrane</keyword>
<dbReference type="Gene3D" id="3.10.50.40">
    <property type="match status" value="1"/>
</dbReference>
<evidence type="ECO:0000313" key="7">
    <source>
        <dbReference type="EMBL" id="VVC40359.1"/>
    </source>
</evidence>
<feature type="transmembrane region" description="Helical" evidence="5">
    <location>
        <begin position="378"/>
        <end position="397"/>
    </location>
</feature>
<dbReference type="GO" id="GO:0003755">
    <property type="term" value="F:peptidyl-prolyl cis-trans isomerase activity"/>
    <property type="evidence" value="ECO:0007669"/>
    <property type="project" value="UniProtKB-KW"/>
</dbReference>
<evidence type="ECO:0000256" key="2">
    <source>
        <dbReference type="ARBA" id="ARBA00022803"/>
    </source>
</evidence>
<accession>A0A5E4N6L2</accession>
<feature type="repeat" description="TPR" evidence="4">
    <location>
        <begin position="297"/>
        <end position="330"/>
    </location>
</feature>
<dbReference type="GO" id="GO:0005740">
    <property type="term" value="C:mitochondrial envelope"/>
    <property type="evidence" value="ECO:0007669"/>
    <property type="project" value="TreeGrafter"/>
</dbReference>
<evidence type="ECO:0000256" key="5">
    <source>
        <dbReference type="SAM" id="Phobius"/>
    </source>
</evidence>
<keyword evidence="1" id="KW-0677">Repeat</keyword>
<dbReference type="OrthoDB" id="532682at2759"/>
<dbReference type="InterPro" id="IPR011990">
    <property type="entry name" value="TPR-like_helical_dom_sf"/>
</dbReference>
<keyword evidence="5" id="KW-0472">Membrane</keyword>
<evidence type="ECO:0000256" key="4">
    <source>
        <dbReference type="PROSITE-ProRule" id="PRU00339"/>
    </source>
</evidence>
<comment type="catalytic activity">
    <reaction evidence="3">
        <text>[protein]-peptidylproline (omega=180) = [protein]-peptidylproline (omega=0)</text>
        <dbReference type="Rhea" id="RHEA:16237"/>
        <dbReference type="Rhea" id="RHEA-COMP:10747"/>
        <dbReference type="Rhea" id="RHEA-COMP:10748"/>
        <dbReference type="ChEBI" id="CHEBI:83833"/>
        <dbReference type="ChEBI" id="CHEBI:83834"/>
        <dbReference type="EC" id="5.2.1.8"/>
    </reaction>
</comment>
<dbReference type="GO" id="GO:0005829">
    <property type="term" value="C:cytosol"/>
    <property type="evidence" value="ECO:0007669"/>
    <property type="project" value="TreeGrafter"/>
</dbReference>
<dbReference type="InterPro" id="IPR001179">
    <property type="entry name" value="PPIase_FKBP_dom"/>
</dbReference>
<keyword evidence="2 4" id="KW-0802">TPR repeat</keyword>
<proteinExistence type="predicted"/>
<evidence type="ECO:0000313" key="8">
    <source>
        <dbReference type="Proteomes" id="UP000325440"/>
    </source>
</evidence>
<keyword evidence="3" id="KW-0697">Rotamase</keyword>
<gene>
    <name evidence="7" type="ORF">CINCED_3A011465</name>
</gene>
<evidence type="ECO:0000259" key="6">
    <source>
        <dbReference type="PROSITE" id="PS50059"/>
    </source>
</evidence>
<dbReference type="Gene3D" id="1.25.40.10">
    <property type="entry name" value="Tetratricopeptide repeat domain"/>
    <property type="match status" value="1"/>
</dbReference>
<dbReference type="InterPro" id="IPR046357">
    <property type="entry name" value="PPIase_dom_sf"/>
</dbReference>
<protein>
    <recommendedName>
        <fullName evidence="3">peptidylprolyl isomerase</fullName>
        <ecNumber evidence="3">5.2.1.8</ecNumber>
    </recommendedName>
</protein>
<dbReference type="EC" id="5.2.1.8" evidence="3"/>
<dbReference type="GO" id="GO:0012505">
    <property type="term" value="C:endomembrane system"/>
    <property type="evidence" value="ECO:0007669"/>
    <property type="project" value="TreeGrafter"/>
</dbReference>
<dbReference type="AlphaFoldDB" id="A0A5E4N6L2"/>
<dbReference type="PROSITE" id="PS50059">
    <property type="entry name" value="FKBP_PPIASE"/>
    <property type="match status" value="1"/>
</dbReference>
<dbReference type="InterPro" id="IPR050754">
    <property type="entry name" value="FKBP4/5/8-like"/>
</dbReference>
<dbReference type="PANTHER" id="PTHR46512:SF1">
    <property type="entry name" value="PEPTIDYLPROLYL ISOMERASE"/>
    <property type="match status" value="1"/>
</dbReference>
<feature type="repeat" description="TPR" evidence="4">
    <location>
        <begin position="263"/>
        <end position="296"/>
    </location>
</feature>
<dbReference type="GO" id="GO:0016020">
    <property type="term" value="C:membrane"/>
    <property type="evidence" value="ECO:0007669"/>
    <property type="project" value="TreeGrafter"/>
</dbReference>
<dbReference type="SUPFAM" id="SSF48452">
    <property type="entry name" value="TPR-like"/>
    <property type="match status" value="1"/>
</dbReference>
<keyword evidence="8" id="KW-1185">Reference proteome</keyword>
<name>A0A5E4N6L2_9HEMI</name>